<evidence type="ECO:0000256" key="1">
    <source>
        <dbReference type="ARBA" id="ARBA00010465"/>
    </source>
</evidence>
<name>A0A1U7LI78_NEOID</name>
<feature type="compositionally biased region" description="Basic and acidic residues" evidence="3">
    <location>
        <begin position="59"/>
        <end position="72"/>
    </location>
</feature>
<dbReference type="Proteomes" id="UP000186594">
    <property type="component" value="Unassembled WGS sequence"/>
</dbReference>
<evidence type="ECO:0000313" key="5">
    <source>
        <dbReference type="EMBL" id="OLL22357.1"/>
    </source>
</evidence>
<comment type="similarity">
    <text evidence="1">Belongs to the SWC5 family.</text>
</comment>
<comment type="caution">
    <text evidence="5">The sequence shown here is derived from an EMBL/GenBank/DDBJ whole genome shotgun (WGS) entry which is preliminary data.</text>
</comment>
<accession>A0A1U7LI78</accession>
<proteinExistence type="inferred from homology"/>
<dbReference type="EMBL" id="LXFE01003427">
    <property type="protein sequence ID" value="OLL22357.1"/>
    <property type="molecule type" value="Genomic_DNA"/>
</dbReference>
<feature type="region of interest" description="Disordered" evidence="3">
    <location>
        <begin position="1"/>
        <end position="76"/>
    </location>
</feature>
<feature type="domain" description="BCNT-C" evidence="4">
    <location>
        <begin position="155"/>
        <end position="228"/>
    </location>
</feature>
<keyword evidence="6" id="KW-1185">Reference proteome</keyword>
<dbReference type="AlphaFoldDB" id="A0A1U7LI78"/>
<organism evidence="5 6">
    <name type="scientific">Neolecta irregularis (strain DAH-3)</name>
    <dbReference type="NCBI Taxonomy" id="1198029"/>
    <lineage>
        <taxon>Eukaryota</taxon>
        <taxon>Fungi</taxon>
        <taxon>Dikarya</taxon>
        <taxon>Ascomycota</taxon>
        <taxon>Taphrinomycotina</taxon>
        <taxon>Neolectales</taxon>
        <taxon>Neolectaceae</taxon>
        <taxon>Neolecta</taxon>
    </lineage>
</organism>
<dbReference type="PROSITE" id="PS51279">
    <property type="entry name" value="BCNT_C"/>
    <property type="match status" value="1"/>
</dbReference>
<evidence type="ECO:0000259" key="4">
    <source>
        <dbReference type="PROSITE" id="PS51279"/>
    </source>
</evidence>
<dbReference type="PANTHER" id="PTHR48407:SF1">
    <property type="entry name" value="CRANIOFACIAL DEVELOPMENT PROTEIN 1"/>
    <property type="match status" value="1"/>
</dbReference>
<evidence type="ECO:0000313" key="6">
    <source>
        <dbReference type="Proteomes" id="UP000186594"/>
    </source>
</evidence>
<dbReference type="InterPro" id="IPR027124">
    <property type="entry name" value="Swc5/CFDP1/2"/>
</dbReference>
<sequence length="228" mass="25979">MTPRAPDELGAESEPESEDGDFRPEAGYVSEEGKSDDQDSGDEITIAERAIINGKRKRDTVGGDHRESEKETPLPVIKADVDLIWKQLNEESKNPNKKPIVNLDETITIRRTYEFAGKTHSEEKVVRKDSEEARSYLNSLEEPKINPVSKRAPPKKRQSAIEAASAKKKVPKLNTLEKSKLDWAGFVDREGISSDLKQHNKDGYMEKQDFLKRTEERRYQDIKNAQKK</sequence>
<feature type="region of interest" description="Disordered" evidence="3">
    <location>
        <begin position="192"/>
        <end position="228"/>
    </location>
</feature>
<evidence type="ECO:0000256" key="2">
    <source>
        <dbReference type="ARBA" id="ARBA00019138"/>
    </source>
</evidence>
<dbReference type="PANTHER" id="PTHR48407">
    <property type="entry name" value="CRANIOFACIAL DEVELOPMENT PROTEIN 1"/>
    <property type="match status" value="1"/>
</dbReference>
<feature type="compositionally biased region" description="Acidic residues" evidence="3">
    <location>
        <begin position="9"/>
        <end position="19"/>
    </location>
</feature>
<protein>
    <recommendedName>
        <fullName evidence="2">SWR1-complex protein 5</fullName>
    </recommendedName>
</protein>
<dbReference type="InterPro" id="IPR011421">
    <property type="entry name" value="BCNT-C"/>
</dbReference>
<evidence type="ECO:0000256" key="3">
    <source>
        <dbReference type="SAM" id="MobiDB-lite"/>
    </source>
</evidence>
<feature type="region of interest" description="Disordered" evidence="3">
    <location>
        <begin position="141"/>
        <end position="166"/>
    </location>
</feature>
<reference evidence="5 6" key="1">
    <citation type="submission" date="2016-04" db="EMBL/GenBank/DDBJ databases">
        <title>Evolutionary innovation and constraint leading to complex multicellularity in the Ascomycota.</title>
        <authorList>
            <person name="Cisse O."/>
            <person name="Nguyen A."/>
            <person name="Hewitt D.A."/>
            <person name="Jedd G."/>
            <person name="Stajich J.E."/>
        </authorList>
    </citation>
    <scope>NUCLEOTIDE SEQUENCE [LARGE SCALE GENOMIC DNA]</scope>
    <source>
        <strain evidence="5 6">DAH-3</strain>
    </source>
</reference>
<dbReference type="Pfam" id="PF07572">
    <property type="entry name" value="BCNT"/>
    <property type="match status" value="1"/>
</dbReference>
<gene>
    <name evidence="5" type="ORF">NEOLI_003931</name>
</gene>
<dbReference type="STRING" id="1198029.A0A1U7LI78"/>
<feature type="compositionally biased region" description="Basic and acidic residues" evidence="3">
    <location>
        <begin position="192"/>
        <end position="221"/>
    </location>
</feature>
<dbReference type="GO" id="GO:0000812">
    <property type="term" value="C:Swr1 complex"/>
    <property type="evidence" value="ECO:0007669"/>
    <property type="project" value="TreeGrafter"/>
</dbReference>